<dbReference type="EMBL" id="BAAAJK010000027">
    <property type="protein sequence ID" value="GAA1395031.1"/>
    <property type="molecule type" value="Genomic_DNA"/>
</dbReference>
<comment type="similarity">
    <text evidence="1 2">Belongs to the cytochrome P450 family.</text>
</comment>
<evidence type="ECO:0000256" key="2">
    <source>
        <dbReference type="RuleBase" id="RU000461"/>
    </source>
</evidence>
<accession>A0ABP4ITK3</accession>
<keyword evidence="2" id="KW-0479">Metal-binding</keyword>
<dbReference type="InterPro" id="IPR002397">
    <property type="entry name" value="Cyt_P450_B"/>
</dbReference>
<dbReference type="PRINTS" id="PR00359">
    <property type="entry name" value="BP450"/>
</dbReference>
<evidence type="ECO:0000256" key="1">
    <source>
        <dbReference type="ARBA" id="ARBA00010617"/>
    </source>
</evidence>
<dbReference type="InterPro" id="IPR036396">
    <property type="entry name" value="Cyt_P450_sf"/>
</dbReference>
<gene>
    <name evidence="3" type="ORF">GCM10009613_44090</name>
</gene>
<dbReference type="InterPro" id="IPR017972">
    <property type="entry name" value="Cyt_P450_CS"/>
</dbReference>
<dbReference type="PANTHER" id="PTHR46696:SF3">
    <property type="entry name" value="PULCHERRIMINIC ACID SYNTHASE"/>
    <property type="match status" value="1"/>
</dbReference>
<dbReference type="Proteomes" id="UP001501414">
    <property type="component" value="Unassembled WGS sequence"/>
</dbReference>
<name>A0ABP4ITK3_9PSEU</name>
<proteinExistence type="inferred from homology"/>
<keyword evidence="2" id="KW-0560">Oxidoreductase</keyword>
<evidence type="ECO:0000313" key="4">
    <source>
        <dbReference type="Proteomes" id="UP001501414"/>
    </source>
</evidence>
<dbReference type="PANTHER" id="PTHR46696">
    <property type="entry name" value="P450, PUTATIVE (EUROFUNG)-RELATED"/>
    <property type="match status" value="1"/>
</dbReference>
<reference evidence="4" key="1">
    <citation type="journal article" date="2019" name="Int. J. Syst. Evol. Microbiol.">
        <title>The Global Catalogue of Microorganisms (GCM) 10K type strain sequencing project: providing services to taxonomists for standard genome sequencing and annotation.</title>
        <authorList>
            <consortium name="The Broad Institute Genomics Platform"/>
            <consortium name="The Broad Institute Genome Sequencing Center for Infectious Disease"/>
            <person name="Wu L."/>
            <person name="Ma J."/>
        </authorList>
    </citation>
    <scope>NUCLEOTIDE SEQUENCE [LARGE SCALE GENOMIC DNA]</scope>
    <source>
        <strain evidence="4">JCM 11896</strain>
    </source>
</reference>
<dbReference type="SUPFAM" id="SSF48264">
    <property type="entry name" value="Cytochrome P450"/>
    <property type="match status" value="1"/>
</dbReference>
<keyword evidence="2" id="KW-0349">Heme</keyword>
<organism evidence="3 4">
    <name type="scientific">Pseudonocardia kongjuensis</name>
    <dbReference type="NCBI Taxonomy" id="102227"/>
    <lineage>
        <taxon>Bacteria</taxon>
        <taxon>Bacillati</taxon>
        <taxon>Actinomycetota</taxon>
        <taxon>Actinomycetes</taxon>
        <taxon>Pseudonocardiales</taxon>
        <taxon>Pseudonocardiaceae</taxon>
        <taxon>Pseudonocardia</taxon>
    </lineage>
</organism>
<evidence type="ECO:0000313" key="3">
    <source>
        <dbReference type="EMBL" id="GAA1395031.1"/>
    </source>
</evidence>
<dbReference type="Pfam" id="PF00067">
    <property type="entry name" value="p450"/>
    <property type="match status" value="1"/>
</dbReference>
<protein>
    <submittedName>
        <fullName evidence="3">Cytochrome P450</fullName>
    </submittedName>
</protein>
<keyword evidence="2" id="KW-0408">Iron</keyword>
<sequence length="418" mass="46423">MTVSTPAPPDLLSPAHVADPWPGLAVLRDHYPVHFDEGLGVWLISRYDDVRRLASLDIGDLLQELIGQYLGDAQAFFAMDGLDHRRRRALIAPVFARPSVQRFADQVDRHARALLDPIFERERQAVRAGERDRAEIDFVTEFTASFSANVMIQILDLPIPDHSRMTSWFSAWINAEGNISRDPQIIAAAQQAKDEFGEIILPVIRERRSGTGDDLISKLCRAELDGMRMSDGEIQSFVATMFLAGGETTDHQLGWAMYELASDPRIQQELAAEPELMTNLLAESMRYHAIIPFGSRLAPADFEVGGVAIEEGAQLAVMYSAANHDPRRFENPDTFDIHRTDVDPKKAFNGAAQHMGFGSGPHFCIGSHLTKAEMETALRVFLEHARDVRIADDANPAPDPASPFVRSLASLKLSFELV</sequence>
<keyword evidence="4" id="KW-1185">Reference proteome</keyword>
<dbReference type="PROSITE" id="PS00086">
    <property type="entry name" value="CYTOCHROME_P450"/>
    <property type="match status" value="1"/>
</dbReference>
<dbReference type="InterPro" id="IPR001128">
    <property type="entry name" value="Cyt_P450"/>
</dbReference>
<dbReference type="Gene3D" id="1.10.630.10">
    <property type="entry name" value="Cytochrome P450"/>
    <property type="match status" value="1"/>
</dbReference>
<dbReference type="RefSeq" id="WP_344025520.1">
    <property type="nucleotide sequence ID" value="NZ_BAAAJK010000027.1"/>
</dbReference>
<comment type="caution">
    <text evidence="3">The sequence shown here is derived from an EMBL/GenBank/DDBJ whole genome shotgun (WGS) entry which is preliminary data.</text>
</comment>
<dbReference type="PRINTS" id="PR00385">
    <property type="entry name" value="P450"/>
</dbReference>
<keyword evidence="2" id="KW-0503">Monooxygenase</keyword>